<dbReference type="NCBIfam" id="TIGR04536">
    <property type="entry name" value="geobac_encap"/>
    <property type="match status" value="1"/>
</dbReference>
<protein>
    <submittedName>
        <fullName evidence="1">Encapsulated protein</fullName>
    </submittedName>
</protein>
<accession>A0A1H8IY95</accession>
<keyword evidence="2" id="KW-1185">Reference proteome</keyword>
<evidence type="ECO:0000313" key="1">
    <source>
        <dbReference type="EMBL" id="SEN73006.1"/>
    </source>
</evidence>
<dbReference type="GO" id="GO:0140315">
    <property type="term" value="F:iron ion sequestering activity"/>
    <property type="evidence" value="ECO:0007669"/>
    <property type="project" value="InterPro"/>
</dbReference>
<organism evidence="1 2">
    <name type="scientific">Lihuaxuella thermophila</name>
    <dbReference type="NCBI Taxonomy" id="1173111"/>
    <lineage>
        <taxon>Bacteria</taxon>
        <taxon>Bacillati</taxon>
        <taxon>Bacillota</taxon>
        <taxon>Bacilli</taxon>
        <taxon>Bacillales</taxon>
        <taxon>Thermoactinomycetaceae</taxon>
        <taxon>Lihuaxuella</taxon>
    </lineage>
</organism>
<proteinExistence type="predicted"/>
<dbReference type="EMBL" id="FOCQ01000020">
    <property type="protein sequence ID" value="SEN73006.1"/>
    <property type="molecule type" value="Genomic_DNA"/>
</dbReference>
<name>A0A1H8IY95_9BACL</name>
<reference evidence="1 2" key="1">
    <citation type="submission" date="2016-10" db="EMBL/GenBank/DDBJ databases">
        <authorList>
            <person name="de Groot N.N."/>
        </authorList>
    </citation>
    <scope>NUCLEOTIDE SEQUENCE [LARGE SCALE GENOMIC DNA]</scope>
    <source>
        <strain evidence="1 2">DSM 46701</strain>
    </source>
</reference>
<sequence length="200" mass="23526">MTETFLNLKDILSRSKQALADFMQMLEPVIENAKDEHERLYFHHIYEEEEHRSDRLQDLFPKIDALIENPAVQNTRNPEFIHVLQDLSLEKFGLHNFLEHLDLALYQFKDTEHAHRLQEMREMTFEDYQETKKLMQVLNEQFDGAASKGGSVPMDDKEDVREELKIDMYTDGADDRVATETQSLIKKKSLTVGSLKNLRR</sequence>
<dbReference type="GO" id="GO:0140737">
    <property type="term" value="C:encapsulin nanocompartment"/>
    <property type="evidence" value="ECO:0007669"/>
    <property type="project" value="InterPro"/>
</dbReference>
<dbReference type="InterPro" id="IPR030909">
    <property type="entry name" value="IMEF_cargo"/>
</dbReference>
<dbReference type="GO" id="GO:0004322">
    <property type="term" value="F:ferroxidase activity"/>
    <property type="evidence" value="ECO:0007669"/>
    <property type="project" value="InterPro"/>
</dbReference>
<dbReference type="OrthoDB" id="2855273at2"/>
<dbReference type="Pfam" id="PF24309">
    <property type="entry name" value="IMEF_Flp"/>
    <property type="match status" value="1"/>
</dbReference>
<gene>
    <name evidence="1" type="ORF">SAMN05444955_1201</name>
</gene>
<evidence type="ECO:0000313" key="2">
    <source>
        <dbReference type="Proteomes" id="UP000199695"/>
    </source>
</evidence>
<dbReference type="Proteomes" id="UP000199695">
    <property type="component" value="Unassembled WGS sequence"/>
</dbReference>
<dbReference type="AlphaFoldDB" id="A0A1H8IY95"/>